<proteinExistence type="predicted"/>
<name>A0A448YPV3_BRENA</name>
<protein>
    <submittedName>
        <fullName evidence="8">DEKNAAC103972</fullName>
    </submittedName>
</protein>
<dbReference type="PANTHER" id="PTHR47338">
    <property type="entry name" value="ZN(II)2CYS6 TRANSCRIPTION FACTOR (EUROFUNG)-RELATED"/>
    <property type="match status" value="1"/>
</dbReference>
<dbReference type="InterPro" id="IPR050815">
    <property type="entry name" value="TF_fung"/>
</dbReference>
<dbReference type="AlphaFoldDB" id="A0A448YPV3"/>
<dbReference type="Pfam" id="PF04082">
    <property type="entry name" value="Fungal_trans"/>
    <property type="match status" value="1"/>
</dbReference>
<evidence type="ECO:0000256" key="3">
    <source>
        <dbReference type="ARBA" id="ARBA00023015"/>
    </source>
</evidence>
<dbReference type="EMBL" id="CAACVR010000032">
    <property type="protein sequence ID" value="VEU22878.1"/>
    <property type="molecule type" value="Genomic_DNA"/>
</dbReference>
<keyword evidence="3" id="KW-0805">Transcription regulation</keyword>
<dbReference type="SMART" id="SM00906">
    <property type="entry name" value="Fungal_trans"/>
    <property type="match status" value="1"/>
</dbReference>
<dbReference type="GO" id="GO:0006351">
    <property type="term" value="P:DNA-templated transcription"/>
    <property type="evidence" value="ECO:0007669"/>
    <property type="project" value="InterPro"/>
</dbReference>
<feature type="compositionally biased region" description="Low complexity" evidence="6">
    <location>
        <begin position="47"/>
        <end position="60"/>
    </location>
</feature>
<accession>A0A448YPV3</accession>
<feature type="domain" description="Xylanolytic transcriptional activator regulatory" evidence="7">
    <location>
        <begin position="14"/>
        <end position="122"/>
    </location>
</feature>
<evidence type="ECO:0000313" key="8">
    <source>
        <dbReference type="EMBL" id="VEU22878.1"/>
    </source>
</evidence>
<dbReference type="OrthoDB" id="5600212at2759"/>
<keyword evidence="9" id="KW-1185">Reference proteome</keyword>
<sequence>MAFHRVNIGNGIESWSVIGIAATGVISLNMSDIRQRIPTLPSKNGRSASSTGSTPSTSSTLIRTKRAKVLKEPIDWLDEQDRKRLVWGIAMLDVFSSFSSGTPLRIPISEIEFSSPFSTSIWMDGKRGSVLPQASLTADAFTYYTQIIKVFRGVHSFLAQPRDISDKSAVGEWFVSFHQIETEIREWKDALPKKYRLLLDSNVLDVSESGTELPVLVLLHSAYNLALIKMHSSYGYPHVESYVFRHSEQSKRICLSSVANITALVNQIVKERSELIEYLGFHYGFCIWVCSRLLIVNSIFEQKDGNMVDKNDMNEKLTLFSNILKRIGKNSPACQKHHKILKQLINLNMSVSNMIESEDDEQIAPSQAIADMRIHTDLLTLILTNKLSELEPGSVNPSATDLQGLAMRYNLNDVSQENMLLEGFQFDAKSDGFEDLFGYLDSNTKY</sequence>
<dbReference type="PANTHER" id="PTHR47338:SF20">
    <property type="entry name" value="ZN(II)2CYS6 TRANSCRIPTION FACTOR (EUROFUNG)"/>
    <property type="match status" value="1"/>
</dbReference>
<dbReference type="InParanoid" id="A0A448YPV3"/>
<keyword evidence="4" id="KW-0804">Transcription</keyword>
<dbReference type="InterPro" id="IPR007219">
    <property type="entry name" value="XnlR_reg_dom"/>
</dbReference>
<evidence type="ECO:0000259" key="7">
    <source>
        <dbReference type="SMART" id="SM00906"/>
    </source>
</evidence>
<organism evidence="8 9">
    <name type="scientific">Brettanomyces naardenensis</name>
    <name type="common">Yeast</name>
    <dbReference type="NCBI Taxonomy" id="13370"/>
    <lineage>
        <taxon>Eukaryota</taxon>
        <taxon>Fungi</taxon>
        <taxon>Dikarya</taxon>
        <taxon>Ascomycota</taxon>
        <taxon>Saccharomycotina</taxon>
        <taxon>Pichiomycetes</taxon>
        <taxon>Pichiales</taxon>
        <taxon>Pichiaceae</taxon>
        <taxon>Brettanomyces</taxon>
    </lineage>
</organism>
<dbReference type="GO" id="GO:0003677">
    <property type="term" value="F:DNA binding"/>
    <property type="evidence" value="ECO:0007669"/>
    <property type="project" value="InterPro"/>
</dbReference>
<dbReference type="GO" id="GO:0005634">
    <property type="term" value="C:nucleus"/>
    <property type="evidence" value="ECO:0007669"/>
    <property type="project" value="UniProtKB-SubCell"/>
</dbReference>
<keyword evidence="5" id="KW-0539">Nucleus</keyword>
<dbReference type="CDD" id="cd12148">
    <property type="entry name" value="fungal_TF_MHR"/>
    <property type="match status" value="1"/>
</dbReference>
<evidence type="ECO:0000313" key="9">
    <source>
        <dbReference type="Proteomes" id="UP000290900"/>
    </source>
</evidence>
<evidence type="ECO:0000256" key="5">
    <source>
        <dbReference type="ARBA" id="ARBA00023242"/>
    </source>
</evidence>
<dbReference type="Proteomes" id="UP000290900">
    <property type="component" value="Unassembled WGS sequence"/>
</dbReference>
<feature type="region of interest" description="Disordered" evidence="6">
    <location>
        <begin position="39"/>
        <end position="62"/>
    </location>
</feature>
<keyword evidence="2" id="KW-0479">Metal-binding</keyword>
<gene>
    <name evidence="8" type="ORF">BRENAR_LOCUS3609</name>
</gene>
<evidence type="ECO:0000256" key="1">
    <source>
        <dbReference type="ARBA" id="ARBA00004123"/>
    </source>
</evidence>
<dbReference type="GO" id="GO:0000981">
    <property type="term" value="F:DNA-binding transcription factor activity, RNA polymerase II-specific"/>
    <property type="evidence" value="ECO:0007669"/>
    <property type="project" value="InterPro"/>
</dbReference>
<evidence type="ECO:0000256" key="4">
    <source>
        <dbReference type="ARBA" id="ARBA00023163"/>
    </source>
</evidence>
<dbReference type="GO" id="GO:0008270">
    <property type="term" value="F:zinc ion binding"/>
    <property type="evidence" value="ECO:0007669"/>
    <property type="project" value="InterPro"/>
</dbReference>
<evidence type="ECO:0000256" key="6">
    <source>
        <dbReference type="SAM" id="MobiDB-lite"/>
    </source>
</evidence>
<evidence type="ECO:0000256" key="2">
    <source>
        <dbReference type="ARBA" id="ARBA00022723"/>
    </source>
</evidence>
<reference evidence="8 9" key="1">
    <citation type="submission" date="2018-12" db="EMBL/GenBank/DDBJ databases">
        <authorList>
            <person name="Tiukova I."/>
            <person name="Dainat J."/>
        </authorList>
    </citation>
    <scope>NUCLEOTIDE SEQUENCE [LARGE SCALE GENOMIC DNA]</scope>
</reference>
<comment type="subcellular location">
    <subcellularLocation>
        <location evidence="1">Nucleus</location>
    </subcellularLocation>
</comment>